<dbReference type="InterPro" id="IPR001789">
    <property type="entry name" value="Sig_transdc_resp-reg_receiver"/>
</dbReference>
<dbReference type="GO" id="GO:0003677">
    <property type="term" value="F:DNA binding"/>
    <property type="evidence" value="ECO:0007669"/>
    <property type="project" value="UniProtKB-KW"/>
</dbReference>
<dbReference type="InterPro" id="IPR011006">
    <property type="entry name" value="CheY-like_superfamily"/>
</dbReference>
<dbReference type="Gene3D" id="3.40.50.2300">
    <property type="match status" value="1"/>
</dbReference>
<keyword evidence="4" id="KW-0238">DNA-binding</keyword>
<accession>A0A2K8Z8F5</accession>
<dbReference type="InterPro" id="IPR046947">
    <property type="entry name" value="LytR-like"/>
</dbReference>
<dbReference type="GO" id="GO:0000156">
    <property type="term" value="F:phosphorelay response regulator activity"/>
    <property type="evidence" value="ECO:0007669"/>
    <property type="project" value="InterPro"/>
</dbReference>
<dbReference type="AlphaFoldDB" id="A0A2K8Z8F5"/>
<dbReference type="InterPro" id="IPR007492">
    <property type="entry name" value="LytTR_DNA-bd_dom"/>
</dbReference>
<feature type="modified residue" description="4-aspartylphosphate" evidence="1">
    <location>
        <position position="54"/>
    </location>
</feature>
<feature type="domain" description="HTH LytTR-type" evidence="3">
    <location>
        <begin position="141"/>
        <end position="240"/>
    </location>
</feature>
<evidence type="ECO:0000256" key="1">
    <source>
        <dbReference type="PROSITE-ProRule" id="PRU00169"/>
    </source>
</evidence>
<sequence length="244" mass="27903">MMRAIALDNEESALEIIDAFCNQLDSIDLCQRFTRTIKARDYLATHSIDLLISDINMPTQTGIDFYRSIDSLAPSQKPLVIFTTAYSAYAVESYEVAAVDYLLKPFSFERFSQAVQKAADYHRLLIPSVGESSKSEYAPYLFLRVEYSIVKVAVADILFIKGLDNYLKIHLVSQRPIVVRLTMKAMLEQLSPAEFIRVHKSYIVALHKVESVRHKLIRMGEEEIPISSLYEESFFRRFSKSPNG</sequence>
<dbReference type="RefSeq" id="WP_100992659.1">
    <property type="nucleotide sequence ID" value="NZ_CP025096.1"/>
</dbReference>
<dbReference type="PROSITE" id="PS50930">
    <property type="entry name" value="HTH_LYTTR"/>
    <property type="match status" value="1"/>
</dbReference>
<dbReference type="PROSITE" id="PS50110">
    <property type="entry name" value="RESPONSE_REGULATORY"/>
    <property type="match status" value="1"/>
</dbReference>
<dbReference type="SUPFAM" id="SSF52172">
    <property type="entry name" value="CheY-like"/>
    <property type="match status" value="1"/>
</dbReference>
<organism evidence="4 5">
    <name type="scientific">Spirosoma pollinicola</name>
    <dbReference type="NCBI Taxonomy" id="2057025"/>
    <lineage>
        <taxon>Bacteria</taxon>
        <taxon>Pseudomonadati</taxon>
        <taxon>Bacteroidota</taxon>
        <taxon>Cytophagia</taxon>
        <taxon>Cytophagales</taxon>
        <taxon>Cytophagaceae</taxon>
        <taxon>Spirosoma</taxon>
    </lineage>
</organism>
<dbReference type="EMBL" id="CP025096">
    <property type="protein sequence ID" value="AUD06109.1"/>
    <property type="molecule type" value="Genomic_DNA"/>
</dbReference>
<evidence type="ECO:0000313" key="4">
    <source>
        <dbReference type="EMBL" id="AUD06109.1"/>
    </source>
</evidence>
<keyword evidence="5" id="KW-1185">Reference proteome</keyword>
<evidence type="ECO:0000259" key="3">
    <source>
        <dbReference type="PROSITE" id="PS50930"/>
    </source>
</evidence>
<feature type="domain" description="Response regulatory" evidence="2">
    <location>
        <begin position="3"/>
        <end position="119"/>
    </location>
</feature>
<dbReference type="SMART" id="SM00850">
    <property type="entry name" value="LytTR"/>
    <property type="match status" value="1"/>
</dbReference>
<dbReference type="KEGG" id="spir:CWM47_32260"/>
<name>A0A2K8Z8F5_9BACT</name>
<dbReference type="Pfam" id="PF00072">
    <property type="entry name" value="Response_reg"/>
    <property type="match status" value="1"/>
</dbReference>
<dbReference type="Proteomes" id="UP000232883">
    <property type="component" value="Chromosome"/>
</dbReference>
<dbReference type="SMART" id="SM00448">
    <property type="entry name" value="REC"/>
    <property type="match status" value="1"/>
</dbReference>
<dbReference type="PANTHER" id="PTHR37299">
    <property type="entry name" value="TRANSCRIPTIONAL REGULATOR-RELATED"/>
    <property type="match status" value="1"/>
</dbReference>
<dbReference type="OrthoDB" id="1646880at2"/>
<dbReference type="Gene3D" id="2.40.50.1020">
    <property type="entry name" value="LytTr DNA-binding domain"/>
    <property type="match status" value="1"/>
</dbReference>
<evidence type="ECO:0000259" key="2">
    <source>
        <dbReference type="PROSITE" id="PS50110"/>
    </source>
</evidence>
<keyword evidence="1" id="KW-0597">Phosphoprotein</keyword>
<evidence type="ECO:0000313" key="5">
    <source>
        <dbReference type="Proteomes" id="UP000232883"/>
    </source>
</evidence>
<proteinExistence type="predicted"/>
<gene>
    <name evidence="4" type="ORF">CWM47_32260</name>
</gene>
<dbReference type="Pfam" id="PF04397">
    <property type="entry name" value="LytTR"/>
    <property type="match status" value="1"/>
</dbReference>
<dbReference type="PANTHER" id="PTHR37299:SF1">
    <property type="entry name" value="STAGE 0 SPORULATION PROTEIN A HOMOLOG"/>
    <property type="match status" value="1"/>
</dbReference>
<protein>
    <submittedName>
        <fullName evidence="4">DNA-binding response regulator</fullName>
    </submittedName>
</protein>
<reference evidence="4 5" key="1">
    <citation type="submission" date="2017-11" db="EMBL/GenBank/DDBJ databases">
        <title>Taxonomic description and genome sequences of Spirosoma HA7 sp. nov., isolated from pollen microhabitat of Corylus avellana.</title>
        <authorList>
            <person name="Ambika Manirajan B."/>
            <person name="Suarez C."/>
            <person name="Ratering S."/>
            <person name="Geissler-Plaum R."/>
            <person name="Cardinale M."/>
            <person name="Sylvia S."/>
        </authorList>
    </citation>
    <scope>NUCLEOTIDE SEQUENCE [LARGE SCALE GENOMIC DNA]</scope>
    <source>
        <strain evidence="4 5">HA7</strain>
    </source>
</reference>